<name>A0A4Z1HYM2_9HELO</name>
<reference evidence="1 2" key="1">
    <citation type="submission" date="2017-12" db="EMBL/GenBank/DDBJ databases">
        <title>Comparative genomics of Botrytis spp.</title>
        <authorList>
            <person name="Valero-Jimenez C.A."/>
            <person name="Tapia P."/>
            <person name="Veloso J."/>
            <person name="Silva-Moreno E."/>
            <person name="Staats M."/>
            <person name="Valdes J.H."/>
            <person name="Van Kan J.A.L."/>
        </authorList>
    </citation>
    <scope>NUCLEOTIDE SEQUENCE [LARGE SCALE GENOMIC DNA]</scope>
    <source>
        <strain evidence="1 2">MUCL11595</strain>
    </source>
</reference>
<protein>
    <submittedName>
        <fullName evidence="1">Uncharacterized protein</fullName>
    </submittedName>
</protein>
<evidence type="ECO:0000313" key="1">
    <source>
        <dbReference type="EMBL" id="TGO49883.1"/>
    </source>
</evidence>
<dbReference type="EMBL" id="PQXN01000197">
    <property type="protein sequence ID" value="TGO49883.1"/>
    <property type="molecule type" value="Genomic_DNA"/>
</dbReference>
<proteinExistence type="predicted"/>
<sequence>MNTLPMAENEEIEDITDNTLEGNLEDFVPQPEQAVSGGMGEDRILAADTTVLRSALEQDDESMRKGLVWDGKLREPGSILSVLNMGVDGGIVGESGIPAEIDTVPEPKIGGMIGEYVSLEVKSADHDAPRKLGADGNTRKCGTILEVNAAQKPALELRRKIWKLLLFNPKLGNVQQGSEWLISEEAYDLSPEILRTCQNIYFEASEILYSCNTFFFVGVSQYDGDHFQGIFQRCPITRYSTTTKRFKTQKVWSRYILTMQKVRRWKIIIGTVELSSTWGRCNLSPFCREICNAPLPPTSLEIIVMSEEGTGAIPVPVYLIKTVKRLKSAVELVQALRNLRNIGELRFANAKPTDCPRFYDHFSENIIYREVDYVTKDTLHHPIPLLLQAELQALVTGNSPVELLCNMNQCLLNYAKTYERFNPYRKEMGRNRVHRGDSLYELTRRVKLGPKKPADRRIISPTEIWLNPYWPHNYHKLQHHLRHPVEVGLDKCNTAADDNDAVTFKRREIYTFSSENTNINMAYSTLIEREPSSDLISQGYCDSTMEEQAANDCVLLEAYADTFKRGQTFATKAMIARMRAEFDGYYNSMPREIAIQQAMQAIQNSQDRCNYDVWADNFIIAFDDMENQFEEIQEARREIYSWDISSYLNNDIDVQLG</sequence>
<keyword evidence="2" id="KW-1185">Reference proteome</keyword>
<comment type="caution">
    <text evidence="1">The sequence shown here is derived from an EMBL/GenBank/DDBJ whole genome shotgun (WGS) entry which is preliminary data.</text>
</comment>
<dbReference type="AlphaFoldDB" id="A0A4Z1HYM2"/>
<gene>
    <name evidence="1" type="ORF">BCON_0197g00150</name>
</gene>
<evidence type="ECO:0000313" key="2">
    <source>
        <dbReference type="Proteomes" id="UP000297527"/>
    </source>
</evidence>
<organism evidence="1 2">
    <name type="scientific">Botryotinia convoluta</name>
    <dbReference type="NCBI Taxonomy" id="54673"/>
    <lineage>
        <taxon>Eukaryota</taxon>
        <taxon>Fungi</taxon>
        <taxon>Dikarya</taxon>
        <taxon>Ascomycota</taxon>
        <taxon>Pezizomycotina</taxon>
        <taxon>Leotiomycetes</taxon>
        <taxon>Helotiales</taxon>
        <taxon>Sclerotiniaceae</taxon>
        <taxon>Botryotinia</taxon>
    </lineage>
</organism>
<accession>A0A4Z1HYM2</accession>
<dbReference type="OrthoDB" id="62952at2759"/>
<dbReference type="Proteomes" id="UP000297527">
    <property type="component" value="Unassembled WGS sequence"/>
</dbReference>